<name>A0ABY8FVK4_9SPHN</name>
<reference evidence="1 2" key="1">
    <citation type="submission" date="2023-03" db="EMBL/GenBank/DDBJ databases">
        <title>Altererythrobacter sp. CAU 1644 isolated from sand.</title>
        <authorList>
            <person name="Kim W."/>
        </authorList>
    </citation>
    <scope>NUCLEOTIDE SEQUENCE [LARGE SCALE GENOMIC DNA]</scope>
    <source>
        <strain evidence="1 2">CAU 1644</strain>
    </source>
</reference>
<protein>
    <recommendedName>
        <fullName evidence="3">Transferrin-binding protein B C-lobe/N-lobe beta barrel domain-containing protein</fullName>
    </recommendedName>
</protein>
<evidence type="ECO:0000313" key="2">
    <source>
        <dbReference type="Proteomes" id="UP001215827"/>
    </source>
</evidence>
<keyword evidence="2" id="KW-1185">Reference proteome</keyword>
<dbReference type="InterPro" id="IPR011250">
    <property type="entry name" value="OMP/PagP_B-barrel"/>
</dbReference>
<evidence type="ECO:0000313" key="1">
    <source>
        <dbReference type="EMBL" id="WFL77973.1"/>
    </source>
</evidence>
<evidence type="ECO:0008006" key="3">
    <source>
        <dbReference type="Google" id="ProtNLM"/>
    </source>
</evidence>
<dbReference type="Gene3D" id="2.40.160.90">
    <property type="match status" value="1"/>
</dbReference>
<sequence>MILADPTSASITALTAGDAEQQFSIAYDPSSKTYSVSTSELSNQQLRESDSYPASKWGPKYFNFGPANDDSFFHVVSVPDAEGERKYSYSNVALWGKGTGAYWDDASYTAFGQVTPNGAVPTAGKATYSGAIYGTSDIRLEDGLIGGTVPSAISGSVSLDFDFGAGKLSGSITPELIEWEDFPLATLFFTETVFSVGSQSYAGKFDTTLEGPNYFTGLFTGPNAQETIGRWAFPFERPSDGALHNAWGVWLARPDPSKP</sequence>
<dbReference type="EMBL" id="CP121106">
    <property type="protein sequence ID" value="WFL77973.1"/>
    <property type="molecule type" value="Genomic_DNA"/>
</dbReference>
<dbReference type="Proteomes" id="UP001215827">
    <property type="component" value="Chromosome"/>
</dbReference>
<dbReference type="RefSeq" id="WP_278016664.1">
    <property type="nucleotide sequence ID" value="NZ_CP121106.1"/>
</dbReference>
<organism evidence="1 2">
    <name type="scientific">Altererythrobacter arenosus</name>
    <dbReference type="NCBI Taxonomy" id="3032592"/>
    <lineage>
        <taxon>Bacteria</taxon>
        <taxon>Pseudomonadati</taxon>
        <taxon>Pseudomonadota</taxon>
        <taxon>Alphaproteobacteria</taxon>
        <taxon>Sphingomonadales</taxon>
        <taxon>Erythrobacteraceae</taxon>
        <taxon>Altererythrobacter</taxon>
    </lineage>
</organism>
<dbReference type="SUPFAM" id="SSF56925">
    <property type="entry name" value="OMPA-like"/>
    <property type="match status" value="1"/>
</dbReference>
<proteinExistence type="predicted"/>
<accession>A0ABY8FVK4</accession>
<gene>
    <name evidence="1" type="ORF">P7228_02590</name>
</gene>